<keyword evidence="2 3" id="KW-0040">ANK repeat</keyword>
<feature type="repeat" description="ANK" evidence="3">
    <location>
        <begin position="780"/>
        <end position="812"/>
    </location>
</feature>
<evidence type="ECO:0000256" key="1">
    <source>
        <dbReference type="ARBA" id="ARBA00022737"/>
    </source>
</evidence>
<organism evidence="6 7">
    <name type="scientific">Apiospora arundinis</name>
    <dbReference type="NCBI Taxonomy" id="335852"/>
    <lineage>
        <taxon>Eukaryota</taxon>
        <taxon>Fungi</taxon>
        <taxon>Dikarya</taxon>
        <taxon>Ascomycota</taxon>
        <taxon>Pezizomycotina</taxon>
        <taxon>Sordariomycetes</taxon>
        <taxon>Xylariomycetidae</taxon>
        <taxon>Amphisphaeriales</taxon>
        <taxon>Apiosporaceae</taxon>
        <taxon>Apiospora</taxon>
    </lineage>
</organism>
<keyword evidence="7" id="KW-1185">Reference proteome</keyword>
<protein>
    <submittedName>
        <fullName evidence="6">Ankyrin repeat protein</fullName>
    </submittedName>
</protein>
<name>A0ABR2HS95_9PEZI</name>
<gene>
    <name evidence="6" type="ORF">PGQ11_014426</name>
</gene>
<dbReference type="SUPFAM" id="SSF48403">
    <property type="entry name" value="Ankyrin repeat"/>
    <property type="match status" value="1"/>
</dbReference>
<feature type="repeat" description="ANK" evidence="3">
    <location>
        <begin position="747"/>
        <end position="779"/>
    </location>
</feature>
<dbReference type="Pfam" id="PF24883">
    <property type="entry name" value="NPHP3_N"/>
    <property type="match status" value="1"/>
</dbReference>
<dbReference type="PANTHER" id="PTHR24166:SF48">
    <property type="entry name" value="PROTEIN VAPYRIN"/>
    <property type="match status" value="1"/>
</dbReference>
<keyword evidence="1" id="KW-0677">Repeat</keyword>
<proteinExistence type="predicted"/>
<dbReference type="InterPro" id="IPR050889">
    <property type="entry name" value="Dendritic_Spine_Reg/Scaffold"/>
</dbReference>
<dbReference type="Pfam" id="PF00023">
    <property type="entry name" value="Ank"/>
    <property type="match status" value="1"/>
</dbReference>
<sequence>MSFGFSVGDFLAVIELANRIRKDFVSAPKQFQDISTELRNLEYAVRDIDVFIVGNDITDTQKKDLCGIRDSCQDVLKDCQHLLSNYSALESPAKSLKGRTTRAWQRLTSEPHDVRDLRDRITSNVTQLNRFNEGFTRDNVVRIAKVQDEFVKRQGQHDHQEILDWLTPIDFAAQQSDFIRRRQSGTGQWLLDSPEYRKWVESRKGALFCPGIPGAGKTILSSIVVDHLQDTFHGDSSIGICYLYCNFRRSDEQKLDDLLASLLKQLAQGQSPFTDSVKDLYGRRKERRTRPSTDDLSRTLHLVAATYSRVFILVDALDECTASDGCRSQLISELQKLQADLGANILATSRFIPEITARFKEAVQLEIRASESDIDTYLSGNLSHLPGFVSRNLELQAEIKQSIIKCVDGMFLLAQLHLESLKGKRSPKAVRAALKRLAYGSNAYDIAYRDAMTRINGQTPDQRLLARQTLSWVICARRPLKTVELQHALGVEPGEPDLDEENLPDLQDVVSNCCGLVTIDDESGIVRLIHYTTQEYFERTRNDWFPDAQSEITETCTTYLAFDVFESGPCQSELDFEKRLFAYPLYHYASHHWGNHAYWALNGQWWPSFFSMRSKVEAAAQGLLVEKRWAADGGYSQRFPKKMTELHIGALFGLYNVVAALMQPHNVNDPDSEGMTPLSYAAKNGHEAVVRLLLEHKAEVDWKATGKYHEGRTPLFFAASNGHEAVVRVLLQHGSEVNSKTTGKYNAGRTPLSFAAWYGHDAVVQLLLDYKAEVGAEVQHCWTPLSFAAWNGHETVVRLLLKHGSEVNSKARGTYDTGRTPLSFAASNGHETVVQLLLEHMAELDLKDQHGKTPLSFAAGNGQEAVVRLLLENKAQVDSKDRDGRTPLSMAALCGHAAVVHLLLEYMVEIDSKDQIDSKDLDGRTPLSFAASNGHISVIRLLLDYGAQPWLHDSCKRPPLFYAIQRDSVETFDLLIQSNKSEINMVDYYGSTSLSIAARFGNGYIVERILGIASVDVNIVDDFGRSPLWWAQKLGHIMIVERMASALSISFKVQKVSPTLQAKPITMG</sequence>
<dbReference type="PROSITE" id="PS50297">
    <property type="entry name" value="ANK_REP_REGION"/>
    <property type="match status" value="8"/>
</dbReference>
<dbReference type="InterPro" id="IPR036770">
    <property type="entry name" value="Ankyrin_rpt-contain_sf"/>
</dbReference>
<dbReference type="Gene3D" id="3.40.50.300">
    <property type="entry name" value="P-loop containing nucleotide triphosphate hydrolases"/>
    <property type="match status" value="1"/>
</dbReference>
<evidence type="ECO:0000256" key="3">
    <source>
        <dbReference type="PROSITE-ProRule" id="PRU00023"/>
    </source>
</evidence>
<comment type="caution">
    <text evidence="6">The sequence shown here is derived from an EMBL/GenBank/DDBJ whole genome shotgun (WGS) entry which is preliminary data.</text>
</comment>
<feature type="repeat" description="ANK" evidence="3">
    <location>
        <begin position="883"/>
        <end position="915"/>
    </location>
</feature>
<dbReference type="SMART" id="SM00248">
    <property type="entry name" value="ANK"/>
    <property type="match status" value="12"/>
</dbReference>
<dbReference type="Pfam" id="PF22939">
    <property type="entry name" value="WHD_GPIID"/>
    <property type="match status" value="1"/>
</dbReference>
<dbReference type="Proteomes" id="UP001390339">
    <property type="component" value="Unassembled WGS sequence"/>
</dbReference>
<dbReference type="SUPFAM" id="SSF52540">
    <property type="entry name" value="P-loop containing nucleoside triphosphate hydrolases"/>
    <property type="match status" value="1"/>
</dbReference>
<evidence type="ECO:0000313" key="6">
    <source>
        <dbReference type="EMBL" id="KAK8851947.1"/>
    </source>
</evidence>
<dbReference type="InterPro" id="IPR054471">
    <property type="entry name" value="GPIID_WHD"/>
</dbReference>
<dbReference type="InterPro" id="IPR056884">
    <property type="entry name" value="NPHP3-like_N"/>
</dbReference>
<feature type="repeat" description="ANK" evidence="3">
    <location>
        <begin position="922"/>
        <end position="954"/>
    </location>
</feature>
<dbReference type="InterPro" id="IPR027417">
    <property type="entry name" value="P-loop_NTPase"/>
</dbReference>
<dbReference type="PANTHER" id="PTHR24166">
    <property type="entry name" value="ROLLING PEBBLES, ISOFORM B"/>
    <property type="match status" value="1"/>
</dbReference>
<feature type="repeat" description="ANK" evidence="3">
    <location>
        <begin position="710"/>
        <end position="742"/>
    </location>
</feature>
<feature type="domain" description="GPI inositol-deacylase winged helix" evidence="4">
    <location>
        <begin position="462"/>
        <end position="538"/>
    </location>
</feature>
<dbReference type="InterPro" id="IPR002110">
    <property type="entry name" value="Ankyrin_rpt"/>
</dbReference>
<accession>A0ABR2HS95</accession>
<evidence type="ECO:0000256" key="2">
    <source>
        <dbReference type="ARBA" id="ARBA00023043"/>
    </source>
</evidence>
<dbReference type="Pfam" id="PF12796">
    <property type="entry name" value="Ank_2"/>
    <property type="match status" value="4"/>
</dbReference>
<evidence type="ECO:0000259" key="4">
    <source>
        <dbReference type="Pfam" id="PF22939"/>
    </source>
</evidence>
<feature type="repeat" description="ANK" evidence="3">
    <location>
        <begin position="850"/>
        <end position="882"/>
    </location>
</feature>
<dbReference type="PROSITE" id="PS50088">
    <property type="entry name" value="ANK_REPEAT"/>
    <property type="match status" value="8"/>
</dbReference>
<dbReference type="Gene3D" id="1.25.40.20">
    <property type="entry name" value="Ankyrin repeat-containing domain"/>
    <property type="match status" value="5"/>
</dbReference>
<evidence type="ECO:0000259" key="5">
    <source>
        <dbReference type="Pfam" id="PF24883"/>
    </source>
</evidence>
<dbReference type="PRINTS" id="PR01415">
    <property type="entry name" value="ANKYRIN"/>
</dbReference>
<reference evidence="6 7" key="1">
    <citation type="journal article" date="2024" name="IMA Fungus">
        <title>Apiospora arundinis, a panoply of carbohydrate-active enzymes and secondary metabolites.</title>
        <authorList>
            <person name="Sorensen T."/>
            <person name="Petersen C."/>
            <person name="Muurmann A.T."/>
            <person name="Christiansen J.V."/>
            <person name="Brundto M.L."/>
            <person name="Overgaard C.K."/>
            <person name="Boysen A.T."/>
            <person name="Wollenberg R.D."/>
            <person name="Larsen T.O."/>
            <person name="Sorensen J.L."/>
            <person name="Nielsen K.L."/>
            <person name="Sondergaard T.E."/>
        </authorList>
    </citation>
    <scope>NUCLEOTIDE SEQUENCE [LARGE SCALE GENOMIC DNA]</scope>
    <source>
        <strain evidence="6 7">AAU 773</strain>
    </source>
</reference>
<feature type="repeat" description="ANK" evidence="3">
    <location>
        <begin position="673"/>
        <end position="705"/>
    </location>
</feature>
<dbReference type="EMBL" id="JAPCWZ010000009">
    <property type="protein sequence ID" value="KAK8851947.1"/>
    <property type="molecule type" value="Genomic_DNA"/>
</dbReference>
<feature type="repeat" description="ANK" evidence="3">
    <location>
        <begin position="817"/>
        <end position="849"/>
    </location>
</feature>
<feature type="domain" description="Nephrocystin 3-like N-terminal" evidence="5">
    <location>
        <begin position="185"/>
        <end position="350"/>
    </location>
</feature>
<evidence type="ECO:0000313" key="7">
    <source>
        <dbReference type="Proteomes" id="UP001390339"/>
    </source>
</evidence>